<dbReference type="AlphaFoldDB" id="A0A0H4VJF6"/>
<gene>
    <name evidence="1" type="ORF">TH63_10325</name>
</gene>
<keyword evidence="2" id="KW-1185">Reference proteome</keyword>
<evidence type="ECO:0000313" key="2">
    <source>
        <dbReference type="Proteomes" id="UP000036458"/>
    </source>
</evidence>
<dbReference type="PATRIC" id="fig|1379910.4.peg.2241"/>
<protein>
    <submittedName>
        <fullName evidence="1">Uncharacterized protein</fullName>
    </submittedName>
</protein>
<dbReference type="Proteomes" id="UP000036458">
    <property type="component" value="Chromosome"/>
</dbReference>
<reference evidence="1 2" key="1">
    <citation type="submission" date="2015-01" db="EMBL/GenBank/DDBJ databases">
        <title>Rufibacter sp./DG31D/ whole genome sequencing.</title>
        <authorList>
            <person name="Kim M.K."/>
            <person name="Srinivasan S."/>
            <person name="Lee J.-J."/>
        </authorList>
    </citation>
    <scope>NUCLEOTIDE SEQUENCE [LARGE SCALE GENOMIC DNA]</scope>
    <source>
        <strain evidence="1 2">DG31D</strain>
    </source>
</reference>
<dbReference type="OrthoDB" id="894123at2"/>
<organism evidence="1 2">
    <name type="scientific">Rufibacter radiotolerans</name>
    <dbReference type="NCBI Taxonomy" id="1379910"/>
    <lineage>
        <taxon>Bacteria</taxon>
        <taxon>Pseudomonadati</taxon>
        <taxon>Bacteroidota</taxon>
        <taxon>Cytophagia</taxon>
        <taxon>Cytophagales</taxon>
        <taxon>Hymenobacteraceae</taxon>
        <taxon>Rufibacter</taxon>
    </lineage>
</organism>
<dbReference type="EMBL" id="CP010777">
    <property type="protein sequence ID" value="AKQ45950.1"/>
    <property type="molecule type" value="Genomic_DNA"/>
</dbReference>
<dbReference type="RefSeq" id="WP_048920881.1">
    <property type="nucleotide sequence ID" value="NZ_CP010777.1"/>
</dbReference>
<accession>A0A0H4VJF6</accession>
<dbReference type="KEGG" id="ruf:TH63_10325"/>
<name>A0A0H4VJF6_9BACT</name>
<sequence>MSEKENGKEKLRLLLEEFNLLQEDEKVSMPVLLQKVESVLQVLRSLGTDGYTEDQTHHIVNYCKLKMKYARKQIENGDVEEGLQFAKSVISYYLKEASAPETTLEN</sequence>
<proteinExistence type="predicted"/>
<evidence type="ECO:0000313" key="1">
    <source>
        <dbReference type="EMBL" id="AKQ45950.1"/>
    </source>
</evidence>